<comment type="caution">
    <text evidence="1">The sequence shown here is derived from an EMBL/GenBank/DDBJ whole genome shotgun (WGS) entry which is preliminary data.</text>
</comment>
<gene>
    <name evidence="1" type="ORF">FHW16_005447</name>
</gene>
<dbReference type="Proteomes" id="UP000549052">
    <property type="component" value="Unassembled WGS sequence"/>
</dbReference>
<proteinExistence type="predicted"/>
<dbReference type="AlphaFoldDB" id="A0A839ESC1"/>
<keyword evidence="2" id="KW-1185">Reference proteome</keyword>
<accession>A0A839ESC1</accession>
<sequence>MIQVYHDNRLVGHLHLPLRPGQRDIVFQNWEIPVDLPYPDDPVPTDITRTVYRLEPRRVRYVEDKFADISSRVSRDLRLLEFRAANCVPDDAEIVELRDDMAARTEIEFRWNALRADIDVFEELFDRDEFEPT</sequence>
<reference evidence="1 2" key="1">
    <citation type="submission" date="2020-07" db="EMBL/GenBank/DDBJ databases">
        <title>Genomic Encyclopedia of Type Strains, Phase IV (KMG-V): Genome sequencing to study the core and pangenomes of soil and plant-associated prokaryotes.</title>
        <authorList>
            <person name="Whitman W."/>
        </authorList>
    </citation>
    <scope>NUCLEOTIDE SEQUENCE [LARGE SCALE GENOMIC DNA]</scope>
    <source>
        <strain evidence="1 2">AN3</strain>
    </source>
</reference>
<protein>
    <submittedName>
        <fullName evidence="1">Uncharacterized protein</fullName>
    </submittedName>
</protein>
<organism evidence="1 2">
    <name type="scientific">Phyllobacterium myrsinacearum</name>
    <dbReference type="NCBI Taxonomy" id="28101"/>
    <lineage>
        <taxon>Bacteria</taxon>
        <taxon>Pseudomonadati</taxon>
        <taxon>Pseudomonadota</taxon>
        <taxon>Alphaproteobacteria</taxon>
        <taxon>Hyphomicrobiales</taxon>
        <taxon>Phyllobacteriaceae</taxon>
        <taxon>Phyllobacterium</taxon>
    </lineage>
</organism>
<evidence type="ECO:0000313" key="2">
    <source>
        <dbReference type="Proteomes" id="UP000549052"/>
    </source>
</evidence>
<dbReference type="RefSeq" id="WP_182552252.1">
    <property type="nucleotide sequence ID" value="NZ_JACGXN010000016.1"/>
</dbReference>
<dbReference type="EMBL" id="JACGXN010000016">
    <property type="protein sequence ID" value="MBA8881702.1"/>
    <property type="molecule type" value="Genomic_DNA"/>
</dbReference>
<name>A0A839ESC1_9HYPH</name>
<evidence type="ECO:0000313" key="1">
    <source>
        <dbReference type="EMBL" id="MBA8881702.1"/>
    </source>
</evidence>